<dbReference type="AlphaFoldDB" id="A0A814S0C7"/>
<evidence type="ECO:0000313" key="1">
    <source>
        <dbReference type="EMBL" id="CAF1141476.1"/>
    </source>
</evidence>
<gene>
    <name evidence="2" type="ORF">EDS130_LOCUS39223</name>
    <name evidence="1" type="ORF">XAT740_LOCUS20445</name>
</gene>
<dbReference type="InterPro" id="IPR007612">
    <property type="entry name" value="LOR"/>
</dbReference>
<accession>A0A814S0C7</accession>
<dbReference type="Pfam" id="PF04525">
    <property type="entry name" value="LOR"/>
    <property type="match status" value="1"/>
</dbReference>
<dbReference type="EMBL" id="CAJNOR010001429">
    <property type="protein sequence ID" value="CAF1141476.1"/>
    <property type="molecule type" value="Genomic_DNA"/>
</dbReference>
<comment type="caution">
    <text evidence="1">The sequence shown here is derived from an EMBL/GenBank/DDBJ whole genome shotgun (WGS) entry which is preliminary data.</text>
</comment>
<proteinExistence type="predicted"/>
<dbReference type="OrthoDB" id="10305474at2759"/>
<evidence type="ECO:0000313" key="2">
    <source>
        <dbReference type="EMBL" id="CAF1446195.1"/>
    </source>
</evidence>
<keyword evidence="3" id="KW-1185">Reference proteome</keyword>
<dbReference type="Proteomes" id="UP000663828">
    <property type="component" value="Unassembled WGS sequence"/>
</dbReference>
<organism evidence="1 3">
    <name type="scientific">Adineta ricciae</name>
    <name type="common">Rotifer</name>
    <dbReference type="NCBI Taxonomy" id="249248"/>
    <lineage>
        <taxon>Eukaryota</taxon>
        <taxon>Metazoa</taxon>
        <taxon>Spiralia</taxon>
        <taxon>Gnathifera</taxon>
        <taxon>Rotifera</taxon>
        <taxon>Eurotatoria</taxon>
        <taxon>Bdelloidea</taxon>
        <taxon>Adinetida</taxon>
        <taxon>Adinetidae</taxon>
        <taxon>Adineta</taxon>
    </lineage>
</organism>
<reference evidence="1" key="1">
    <citation type="submission" date="2021-02" db="EMBL/GenBank/DDBJ databases">
        <authorList>
            <person name="Nowell W R."/>
        </authorList>
    </citation>
    <scope>NUCLEOTIDE SEQUENCE</scope>
</reference>
<name>A0A814S0C7_ADIRI</name>
<evidence type="ECO:0000313" key="3">
    <source>
        <dbReference type="Proteomes" id="UP000663828"/>
    </source>
</evidence>
<sequence>MQQSYQLESRNAPWKKYRYTIKSNDIWNATYYQVRRSGFRKYRQFEDGNEKILFYIGFKAIHSVDDKETLANVQIDKKLVETVIGNFTLSDLKILDRSYVLKINDNIVAQVKINKHSWHDQFTIEMADIDNEYQAFIFALLVLIDSILQPMSRPVSDAVSLPDHRMPVQITPGFCNMSFPSAPASCDISCCNLGCGPCC</sequence>
<protein>
    <submittedName>
        <fullName evidence="1">Uncharacterized protein</fullName>
    </submittedName>
</protein>
<dbReference type="Proteomes" id="UP000663852">
    <property type="component" value="Unassembled WGS sequence"/>
</dbReference>
<dbReference type="EMBL" id="CAJNOJ010000431">
    <property type="protein sequence ID" value="CAF1446195.1"/>
    <property type="molecule type" value="Genomic_DNA"/>
</dbReference>